<dbReference type="EMBL" id="BPQG01000001">
    <property type="protein sequence ID" value="GJD42255.1"/>
    <property type="molecule type" value="Genomic_DNA"/>
</dbReference>
<evidence type="ECO:0000313" key="3">
    <source>
        <dbReference type="Proteomes" id="UP001055117"/>
    </source>
</evidence>
<protein>
    <submittedName>
        <fullName evidence="2">Uncharacterized protein</fullName>
    </submittedName>
</protein>
<dbReference type="RefSeq" id="WP_147752857.1">
    <property type="nucleotide sequence ID" value="NZ_BPQG01000001.1"/>
</dbReference>
<gene>
    <name evidence="2" type="ORF">AFCDBAGC_0090</name>
</gene>
<accession>A0ABQ4QAK4</accession>
<evidence type="ECO:0000256" key="1">
    <source>
        <dbReference type="SAM" id="SignalP"/>
    </source>
</evidence>
<reference evidence="2 3" key="1">
    <citation type="journal article" date="2021" name="Front. Microbiol.">
        <title>Comprehensive Comparative Genomics and Phenotyping of Methylobacterium Species.</title>
        <authorList>
            <person name="Alessa O."/>
            <person name="Ogura Y."/>
            <person name="Fujitani Y."/>
            <person name="Takami H."/>
            <person name="Hayashi T."/>
            <person name="Sahin N."/>
            <person name="Tani A."/>
        </authorList>
    </citation>
    <scope>NUCLEOTIDE SEQUENCE [LARGE SCALE GENOMIC DNA]</scope>
    <source>
        <strain evidence="2 3">DSM 23679</strain>
    </source>
</reference>
<evidence type="ECO:0000313" key="2">
    <source>
        <dbReference type="EMBL" id="GJD42255.1"/>
    </source>
</evidence>
<keyword evidence="3" id="KW-1185">Reference proteome</keyword>
<comment type="caution">
    <text evidence="2">The sequence shown here is derived from an EMBL/GenBank/DDBJ whole genome shotgun (WGS) entry which is preliminary data.</text>
</comment>
<dbReference type="Proteomes" id="UP001055117">
    <property type="component" value="Unassembled WGS sequence"/>
</dbReference>
<organism evidence="2 3">
    <name type="scientific">Methylobacterium cerastii</name>
    <dbReference type="NCBI Taxonomy" id="932741"/>
    <lineage>
        <taxon>Bacteria</taxon>
        <taxon>Pseudomonadati</taxon>
        <taxon>Pseudomonadota</taxon>
        <taxon>Alphaproteobacteria</taxon>
        <taxon>Hyphomicrobiales</taxon>
        <taxon>Methylobacteriaceae</taxon>
        <taxon>Methylobacterium</taxon>
    </lineage>
</organism>
<name>A0ABQ4QAK4_9HYPH</name>
<keyword evidence="1" id="KW-0732">Signal</keyword>
<feature type="signal peptide" evidence="1">
    <location>
        <begin position="1"/>
        <end position="18"/>
    </location>
</feature>
<sequence length="148" mass="15925">MRPLILAAALLGSAPCLAGTFPTAETWSVTVQDDILDRMSVQSVLTVRRMDDRVRFTLDCVVSGPAARTDSRTSAWGTASIAGDVVTGIVEGSEDVLQLPDRTFTMTLRGRIGTWGSNIPGCTQRAEFLRDAVVDGIQAIDSVRRGRD</sequence>
<proteinExistence type="predicted"/>
<feature type="chain" id="PRO_5045476884" evidence="1">
    <location>
        <begin position="19"/>
        <end position="148"/>
    </location>
</feature>